<dbReference type="GO" id="GO:0004803">
    <property type="term" value="F:transposase activity"/>
    <property type="evidence" value="ECO:0007669"/>
    <property type="project" value="InterPro"/>
</dbReference>
<evidence type="ECO:0000313" key="6">
    <source>
        <dbReference type="EMBL" id="MBC2882457.1"/>
    </source>
</evidence>
<reference evidence="6 7" key="1">
    <citation type="submission" date="2020-08" db="EMBL/GenBank/DDBJ databases">
        <title>Complete genome and description of Campylobacter massiliensis Marseille-Q3452 sp. nov.</title>
        <authorList>
            <person name="Antezack A."/>
        </authorList>
    </citation>
    <scope>NUCLEOTIDE SEQUENCE [LARGE SCALE GENOMIC DNA]</scope>
    <source>
        <strain evidence="6 7">Marseille-Q3452</strain>
    </source>
</reference>
<dbReference type="GO" id="GO:0006313">
    <property type="term" value="P:DNA transposition"/>
    <property type="evidence" value="ECO:0007669"/>
    <property type="project" value="InterPro"/>
</dbReference>
<keyword evidence="5" id="KW-0233">DNA recombination</keyword>
<dbReference type="InterPro" id="IPR001207">
    <property type="entry name" value="Transposase_mutator"/>
</dbReference>
<keyword evidence="3" id="KW-0815">Transposition</keyword>
<proteinExistence type="inferred from homology"/>
<organism evidence="6 7">
    <name type="scientific">Campylobacter massiliensis</name>
    <dbReference type="NCBI Taxonomy" id="2762557"/>
    <lineage>
        <taxon>Bacteria</taxon>
        <taxon>Pseudomonadati</taxon>
        <taxon>Campylobacterota</taxon>
        <taxon>Epsilonproteobacteria</taxon>
        <taxon>Campylobacterales</taxon>
        <taxon>Campylobacteraceae</taxon>
        <taxon>Campylobacter</taxon>
    </lineage>
</organism>
<evidence type="ECO:0000256" key="2">
    <source>
        <dbReference type="ARBA" id="ARBA00010961"/>
    </source>
</evidence>
<keyword evidence="4" id="KW-0238">DNA-binding</keyword>
<evidence type="ECO:0000256" key="3">
    <source>
        <dbReference type="ARBA" id="ARBA00022578"/>
    </source>
</evidence>
<keyword evidence="7" id="KW-1185">Reference proteome</keyword>
<dbReference type="Proteomes" id="UP000552683">
    <property type="component" value="Unassembled WGS sequence"/>
</dbReference>
<comment type="function">
    <text evidence="1">Required for the transposition of the insertion element.</text>
</comment>
<comment type="caution">
    <text evidence="6">The sequence shown here is derived from an EMBL/GenBank/DDBJ whole genome shotgun (WGS) entry which is preliminary data.</text>
</comment>
<dbReference type="GO" id="GO:0003677">
    <property type="term" value="F:DNA binding"/>
    <property type="evidence" value="ECO:0007669"/>
    <property type="project" value="UniProtKB-KW"/>
</dbReference>
<evidence type="ECO:0000256" key="5">
    <source>
        <dbReference type="ARBA" id="ARBA00023172"/>
    </source>
</evidence>
<comment type="similarity">
    <text evidence="2">Belongs to the transposase mutator family.</text>
</comment>
<sequence length="45" mass="5246">MHQIRNSLKYVSYKDKKRISSELKAIYEADTKEQALTNLQDSGPF</sequence>
<name>A0A842J3U8_9BACT</name>
<evidence type="ECO:0000256" key="4">
    <source>
        <dbReference type="ARBA" id="ARBA00023125"/>
    </source>
</evidence>
<dbReference type="EMBL" id="JACLZK010000001">
    <property type="protein sequence ID" value="MBC2882457.1"/>
    <property type="molecule type" value="Genomic_DNA"/>
</dbReference>
<evidence type="ECO:0000256" key="1">
    <source>
        <dbReference type="ARBA" id="ARBA00002190"/>
    </source>
</evidence>
<dbReference type="AlphaFoldDB" id="A0A842J3U8"/>
<dbReference type="Pfam" id="PF00872">
    <property type="entry name" value="Transposase_mut"/>
    <property type="match status" value="1"/>
</dbReference>
<accession>A0A842J3U8</accession>
<evidence type="ECO:0000313" key="7">
    <source>
        <dbReference type="Proteomes" id="UP000552683"/>
    </source>
</evidence>
<protein>
    <submittedName>
        <fullName evidence="6">Transposase</fullName>
    </submittedName>
</protein>
<gene>
    <name evidence="6" type="ORF">H7R39_04120</name>
</gene>